<dbReference type="Pfam" id="PF23892">
    <property type="entry name" value="Ig_CycH"/>
    <property type="match status" value="1"/>
</dbReference>
<sequence length="418" mass="45502">MIQLWIGIALLTCLALAFVFLPFIRAKRDALAVTDVDRNEENIAIFKERLSELEAERGAGNLLDTEFEELKLELERNLLEDATEAEQQLQSVAVGSKQLLTVVLIALILPVLAFGLYFNYGNAPALRASLESPKTLFADGQQPTVDEAIGMLEAELEKHPENAEGWYILATTYMNLGEFVKGANSFEKVLALLPTDAPQYVGVMGQYAQALYFSKSGKMDEEVRQQIQRTLDIEPLEVTALGLLGIDAFEQGMHEDAIAFWQKALMNAEPQAAESLKTGIRRAMQELAQAGKPVPEVPELAESDVTLALKISLSEALLDKVSPDQAVFVYARPIGSRMPVAAVKLSVADLPAEVTLDDSMAMMPQAKLSLHPNVEIGARVSISGQPQASTGDLESANVPVAVEEVTGEISLVIDRIVQ</sequence>
<organism evidence="9 10">
    <name type="scientific">Neptunomonas concharum</name>
    <dbReference type="NCBI Taxonomy" id="1031538"/>
    <lineage>
        <taxon>Bacteria</taxon>
        <taxon>Pseudomonadati</taxon>
        <taxon>Pseudomonadota</taxon>
        <taxon>Gammaproteobacteria</taxon>
        <taxon>Oceanospirillales</taxon>
        <taxon>Oceanospirillaceae</taxon>
        <taxon>Neptunomonas</taxon>
    </lineage>
</organism>
<dbReference type="InterPro" id="IPR056412">
    <property type="entry name" value="Ig_CycH"/>
</dbReference>
<evidence type="ECO:0000259" key="8">
    <source>
        <dbReference type="Pfam" id="PF23914"/>
    </source>
</evidence>
<evidence type="ECO:0000259" key="7">
    <source>
        <dbReference type="Pfam" id="PF23892"/>
    </source>
</evidence>
<keyword evidence="2" id="KW-0677">Repeat</keyword>
<evidence type="ECO:0000256" key="4">
    <source>
        <dbReference type="ARBA" id="ARBA00022803"/>
    </source>
</evidence>
<dbReference type="GO" id="GO:0030313">
    <property type="term" value="C:cell envelope"/>
    <property type="evidence" value="ECO:0007669"/>
    <property type="project" value="UniProtKB-SubCell"/>
</dbReference>
<dbReference type="InterPro" id="IPR056413">
    <property type="entry name" value="TPR_CcmH_CycH"/>
</dbReference>
<evidence type="ECO:0000256" key="2">
    <source>
        <dbReference type="ARBA" id="ARBA00022737"/>
    </source>
</evidence>
<dbReference type="GO" id="GO:0017004">
    <property type="term" value="P:cytochrome complex assembly"/>
    <property type="evidence" value="ECO:0007669"/>
    <property type="project" value="UniProtKB-KW"/>
</dbReference>
<dbReference type="InterPro" id="IPR051263">
    <property type="entry name" value="C-type_cytochrome_biogenesis"/>
</dbReference>
<evidence type="ECO:0000256" key="1">
    <source>
        <dbReference type="ARBA" id="ARBA00004196"/>
    </source>
</evidence>
<feature type="transmembrane region" description="Helical" evidence="6">
    <location>
        <begin position="99"/>
        <end position="120"/>
    </location>
</feature>
<dbReference type="SMART" id="SM00028">
    <property type="entry name" value="TPR"/>
    <property type="match status" value="2"/>
</dbReference>
<dbReference type="GO" id="GO:0005886">
    <property type="term" value="C:plasma membrane"/>
    <property type="evidence" value="ECO:0007669"/>
    <property type="project" value="TreeGrafter"/>
</dbReference>
<keyword evidence="6" id="KW-0472">Membrane</keyword>
<name>A0A5P1R869_9GAMM</name>
<dbReference type="OrthoDB" id="9776053at2"/>
<feature type="repeat" description="TPR" evidence="5">
    <location>
        <begin position="163"/>
        <end position="196"/>
    </location>
</feature>
<keyword evidence="4 5" id="KW-0802">TPR repeat</keyword>
<keyword evidence="10" id="KW-1185">Reference proteome</keyword>
<dbReference type="KEGG" id="ncu:F0U83_03430"/>
<dbReference type="PANTHER" id="PTHR47870">
    <property type="entry name" value="CYTOCHROME C-TYPE BIOGENESIS PROTEIN CCMH"/>
    <property type="match status" value="1"/>
</dbReference>
<feature type="transmembrane region" description="Helical" evidence="6">
    <location>
        <begin position="6"/>
        <end position="24"/>
    </location>
</feature>
<dbReference type="NCBIfam" id="TIGR03142">
    <property type="entry name" value="cytochro_ccmI"/>
    <property type="match status" value="1"/>
</dbReference>
<reference evidence="9 10" key="1">
    <citation type="journal article" date="2019" name="Biochem. Eng. J.">
        <title>Metabolic engineering of the marine bacteria Neptunomonas concharum for the production of acetoin and meso-2,3-butanediol from acetate.</title>
        <authorList>
            <person name="Li W."/>
            <person name="Pu N."/>
            <person name="Liu C.-X."/>
            <person name="Yuan Q.-P."/>
            <person name="Li Z.-J."/>
        </authorList>
    </citation>
    <scope>NUCLEOTIDE SEQUENCE [LARGE SCALE GENOMIC DNA]</scope>
    <source>
        <strain evidence="9 10">JCM17730</strain>
    </source>
</reference>
<feature type="domain" description="Cytochrome c-type biogenesis protein H Ig-like" evidence="7">
    <location>
        <begin position="308"/>
        <end position="414"/>
    </location>
</feature>
<dbReference type="PROSITE" id="PS50005">
    <property type="entry name" value="TPR"/>
    <property type="match status" value="1"/>
</dbReference>
<dbReference type="InterPro" id="IPR011990">
    <property type="entry name" value="TPR-like_helical_dom_sf"/>
</dbReference>
<keyword evidence="6" id="KW-1133">Transmembrane helix</keyword>
<evidence type="ECO:0000256" key="5">
    <source>
        <dbReference type="PROSITE-ProRule" id="PRU00339"/>
    </source>
</evidence>
<dbReference type="AlphaFoldDB" id="A0A5P1R869"/>
<evidence type="ECO:0000313" key="10">
    <source>
        <dbReference type="Proteomes" id="UP000324760"/>
    </source>
</evidence>
<dbReference type="SUPFAM" id="SSF48452">
    <property type="entry name" value="TPR-like"/>
    <property type="match status" value="1"/>
</dbReference>
<dbReference type="PANTHER" id="PTHR47870:SF4">
    <property type="entry name" value="CYTOCHROME C-TYPE BIOGENESIS PROTEIN CYCH"/>
    <property type="match status" value="1"/>
</dbReference>
<dbReference type="Gene3D" id="1.25.40.10">
    <property type="entry name" value="Tetratricopeptide repeat domain"/>
    <property type="match status" value="1"/>
</dbReference>
<evidence type="ECO:0000313" key="9">
    <source>
        <dbReference type="EMBL" id="QEQ95830.1"/>
    </source>
</evidence>
<dbReference type="EMBL" id="CP043869">
    <property type="protein sequence ID" value="QEQ95830.1"/>
    <property type="molecule type" value="Genomic_DNA"/>
</dbReference>
<dbReference type="Pfam" id="PF23914">
    <property type="entry name" value="TPR_CcmH_CycH"/>
    <property type="match status" value="1"/>
</dbReference>
<dbReference type="Proteomes" id="UP000324760">
    <property type="component" value="Chromosome"/>
</dbReference>
<keyword evidence="3" id="KW-0201">Cytochrome c-type biogenesis</keyword>
<gene>
    <name evidence="9" type="primary">ccmI</name>
    <name evidence="9" type="ORF">F0U83_03430</name>
</gene>
<evidence type="ECO:0000256" key="6">
    <source>
        <dbReference type="SAM" id="Phobius"/>
    </source>
</evidence>
<comment type="subcellular location">
    <subcellularLocation>
        <location evidence="1">Cell envelope</location>
    </subcellularLocation>
</comment>
<protein>
    <submittedName>
        <fullName evidence="9">C-type cytochrome biogenesis protein CcmI</fullName>
    </submittedName>
</protein>
<feature type="domain" description="Cytochrome c-type biogenesis protein H TPR" evidence="8">
    <location>
        <begin position="152"/>
        <end position="268"/>
    </location>
</feature>
<evidence type="ECO:0000256" key="3">
    <source>
        <dbReference type="ARBA" id="ARBA00022748"/>
    </source>
</evidence>
<proteinExistence type="predicted"/>
<accession>A0A5P1R869</accession>
<dbReference type="InterPro" id="IPR019734">
    <property type="entry name" value="TPR_rpt"/>
</dbReference>
<dbReference type="InterPro" id="IPR017560">
    <property type="entry name" value="Cyt_c_biogenesis_CcmI"/>
</dbReference>
<keyword evidence="6" id="KW-0812">Transmembrane</keyword>
<dbReference type="RefSeq" id="WP_138986534.1">
    <property type="nucleotide sequence ID" value="NZ_CP043869.1"/>
</dbReference>